<dbReference type="CDD" id="cd09024">
    <property type="entry name" value="Aldose_epim_lacX"/>
    <property type="match status" value="1"/>
</dbReference>
<evidence type="ECO:0000256" key="3">
    <source>
        <dbReference type="ARBA" id="ARBA00022837"/>
    </source>
</evidence>
<sequence>MITLQNEQLTVNLSALGAELKSITNKVGFEFLWQANPAFWNKTSPILFPIVGSLKNNSYWYNNQEYKLNRHGFAREMLFDYQQTSATQVVFTLQDTDATLVNYPFSFQLQVRYQLQGNQVTCTYLVTNTGVQNMLFSLGAHPAFALPELANGSYYLAFNKDETLARYVLNTEGLVTNQTKNITLNHKTLPLTKPLFYDDALVFKHLKSDCITLKKYRK</sequence>
<dbReference type="PANTHER" id="PTHR11122">
    <property type="entry name" value="APOSPORY-ASSOCIATED PROTEIN C-RELATED"/>
    <property type="match status" value="1"/>
</dbReference>
<dbReference type="InterPro" id="IPR014718">
    <property type="entry name" value="GH-type_carb-bd"/>
</dbReference>
<organism evidence="4 5">
    <name type="scientific">Flavobacterium agricola</name>
    <dbReference type="NCBI Taxonomy" id="2870839"/>
    <lineage>
        <taxon>Bacteria</taxon>
        <taxon>Pseudomonadati</taxon>
        <taxon>Bacteroidota</taxon>
        <taxon>Flavobacteriia</taxon>
        <taxon>Flavobacteriales</taxon>
        <taxon>Flavobacteriaceae</taxon>
        <taxon>Flavobacterium</taxon>
    </lineage>
</organism>
<dbReference type="PANTHER" id="PTHR11122:SF13">
    <property type="entry name" value="GLUCOSE-6-PHOSPHATE 1-EPIMERASE"/>
    <property type="match status" value="1"/>
</dbReference>
<evidence type="ECO:0000256" key="1">
    <source>
        <dbReference type="ARBA" id="ARBA00001913"/>
    </source>
</evidence>
<keyword evidence="5" id="KW-1185">Reference proteome</keyword>
<evidence type="ECO:0000313" key="5">
    <source>
        <dbReference type="Proteomes" id="UP001163328"/>
    </source>
</evidence>
<dbReference type="InterPro" id="IPR037481">
    <property type="entry name" value="LacX"/>
</dbReference>
<dbReference type="Gene3D" id="2.70.98.10">
    <property type="match status" value="1"/>
</dbReference>
<dbReference type="InterPro" id="IPR008183">
    <property type="entry name" value="Aldose_1/G6P_1-epimerase"/>
</dbReference>
<evidence type="ECO:0000313" key="4">
    <source>
        <dbReference type="EMBL" id="UYW02282.1"/>
    </source>
</evidence>
<keyword evidence="3" id="KW-0106">Calcium</keyword>
<dbReference type="EMBL" id="CP081495">
    <property type="protein sequence ID" value="UYW02282.1"/>
    <property type="molecule type" value="Genomic_DNA"/>
</dbReference>
<dbReference type="Proteomes" id="UP001163328">
    <property type="component" value="Chromosome"/>
</dbReference>
<dbReference type="InterPro" id="IPR011013">
    <property type="entry name" value="Gal_mutarotase_sf_dom"/>
</dbReference>
<comment type="cofactor">
    <cofactor evidence="1">
        <name>Ca(2+)</name>
        <dbReference type="ChEBI" id="CHEBI:29108"/>
    </cofactor>
</comment>
<accession>A0ABY6M202</accession>
<comment type="subunit">
    <text evidence="2">Monomer.</text>
</comment>
<name>A0ABY6M202_9FLAO</name>
<evidence type="ECO:0000256" key="2">
    <source>
        <dbReference type="ARBA" id="ARBA00011245"/>
    </source>
</evidence>
<dbReference type="Pfam" id="PF01263">
    <property type="entry name" value="Aldose_epim"/>
    <property type="match status" value="1"/>
</dbReference>
<protein>
    <submittedName>
        <fullName evidence="4">Aldose 1-epimerase family protein</fullName>
    </submittedName>
</protein>
<dbReference type="SUPFAM" id="SSF74650">
    <property type="entry name" value="Galactose mutarotase-like"/>
    <property type="match status" value="1"/>
</dbReference>
<reference evidence="4" key="1">
    <citation type="submission" date="2021-08" db="EMBL/GenBank/DDBJ databases">
        <title>Flavobacterium sp. strain CC-SYL302.</title>
        <authorList>
            <person name="Lin S.-Y."/>
            <person name="Lee T.-H."/>
            <person name="Young C.-C."/>
        </authorList>
    </citation>
    <scope>NUCLEOTIDE SEQUENCE</scope>
    <source>
        <strain evidence="4">CC-SYL302</strain>
    </source>
</reference>
<dbReference type="RefSeq" id="WP_264434799.1">
    <property type="nucleotide sequence ID" value="NZ_CP081495.1"/>
</dbReference>
<gene>
    <name evidence="4" type="ORF">K5I29_05110</name>
</gene>
<proteinExistence type="predicted"/>